<keyword evidence="3 5" id="KW-1133">Transmembrane helix</keyword>
<evidence type="ECO:0000313" key="6">
    <source>
        <dbReference type="EMBL" id="KAF7292819.1"/>
    </source>
</evidence>
<protein>
    <recommendedName>
        <fullName evidence="8">Membrane-associated proteins in eicosanoid and glutathione metabolism</fullName>
    </recommendedName>
</protein>
<keyword evidence="4 5" id="KW-0472">Membrane</keyword>
<evidence type="ECO:0000256" key="1">
    <source>
        <dbReference type="ARBA" id="ARBA00004141"/>
    </source>
</evidence>
<dbReference type="InterPro" id="IPR023352">
    <property type="entry name" value="MAPEG-like_dom_sf"/>
</dbReference>
<dbReference type="AlphaFoldDB" id="A0A8H6S4M3"/>
<dbReference type="GeneID" id="59350837"/>
<evidence type="ECO:0000256" key="4">
    <source>
        <dbReference type="ARBA" id="ARBA00023136"/>
    </source>
</evidence>
<dbReference type="OrthoDB" id="410651at2759"/>
<dbReference type="InterPro" id="IPR001129">
    <property type="entry name" value="Membr-assoc_MAPEG"/>
</dbReference>
<feature type="transmembrane region" description="Helical" evidence="5">
    <location>
        <begin position="127"/>
        <end position="147"/>
    </location>
</feature>
<dbReference type="RefSeq" id="XP_037215247.1">
    <property type="nucleotide sequence ID" value="XM_037368321.1"/>
</dbReference>
<dbReference type="PANTHER" id="PTHR10250">
    <property type="entry name" value="MICROSOMAL GLUTATHIONE S-TRANSFERASE"/>
    <property type="match status" value="1"/>
</dbReference>
<organism evidence="6 7">
    <name type="scientific">Mycena indigotica</name>
    <dbReference type="NCBI Taxonomy" id="2126181"/>
    <lineage>
        <taxon>Eukaryota</taxon>
        <taxon>Fungi</taxon>
        <taxon>Dikarya</taxon>
        <taxon>Basidiomycota</taxon>
        <taxon>Agaricomycotina</taxon>
        <taxon>Agaricomycetes</taxon>
        <taxon>Agaricomycetidae</taxon>
        <taxon>Agaricales</taxon>
        <taxon>Marasmiineae</taxon>
        <taxon>Mycenaceae</taxon>
        <taxon>Mycena</taxon>
    </lineage>
</organism>
<dbReference type="Gene3D" id="1.20.120.550">
    <property type="entry name" value="Membrane associated eicosanoid/glutathione metabolism-like domain"/>
    <property type="match status" value="1"/>
</dbReference>
<dbReference type="GO" id="GO:0005635">
    <property type="term" value="C:nuclear envelope"/>
    <property type="evidence" value="ECO:0007669"/>
    <property type="project" value="TreeGrafter"/>
</dbReference>
<dbReference type="GO" id="GO:0004602">
    <property type="term" value="F:glutathione peroxidase activity"/>
    <property type="evidence" value="ECO:0007669"/>
    <property type="project" value="TreeGrafter"/>
</dbReference>
<evidence type="ECO:0000313" key="7">
    <source>
        <dbReference type="Proteomes" id="UP000636479"/>
    </source>
</evidence>
<comment type="subcellular location">
    <subcellularLocation>
        <location evidence="1">Membrane</location>
        <topology evidence="1">Multi-pass membrane protein</topology>
    </subcellularLocation>
</comment>
<keyword evidence="2 5" id="KW-0812">Transmembrane</keyword>
<dbReference type="GO" id="GO:0016020">
    <property type="term" value="C:membrane"/>
    <property type="evidence" value="ECO:0007669"/>
    <property type="project" value="UniProtKB-SubCell"/>
</dbReference>
<dbReference type="InterPro" id="IPR050997">
    <property type="entry name" value="MAPEG"/>
</dbReference>
<dbReference type="Pfam" id="PF01124">
    <property type="entry name" value="MAPEG"/>
    <property type="match status" value="1"/>
</dbReference>
<dbReference type="PANTHER" id="PTHR10250:SF26">
    <property type="entry name" value="GLUTATHIONE S-TRANSFERASE 3, MITOCHONDRIAL"/>
    <property type="match status" value="1"/>
</dbReference>
<gene>
    <name evidence="6" type="ORF">MIND_01180800</name>
</gene>
<dbReference type="GO" id="GO:0005783">
    <property type="term" value="C:endoplasmic reticulum"/>
    <property type="evidence" value="ECO:0007669"/>
    <property type="project" value="TreeGrafter"/>
</dbReference>
<proteinExistence type="predicted"/>
<comment type="caution">
    <text evidence="6">The sequence shown here is derived from an EMBL/GenBank/DDBJ whole genome shotgun (WGS) entry which is preliminary data.</text>
</comment>
<feature type="transmembrane region" description="Helical" evidence="5">
    <location>
        <begin position="6"/>
        <end position="26"/>
    </location>
</feature>
<evidence type="ECO:0000256" key="5">
    <source>
        <dbReference type="SAM" id="Phobius"/>
    </source>
</evidence>
<dbReference type="Proteomes" id="UP000636479">
    <property type="component" value="Unassembled WGS sequence"/>
</dbReference>
<evidence type="ECO:0000256" key="2">
    <source>
        <dbReference type="ARBA" id="ARBA00022692"/>
    </source>
</evidence>
<evidence type="ECO:0008006" key="8">
    <source>
        <dbReference type="Google" id="ProtNLM"/>
    </source>
</evidence>
<sequence>MSTIHVPQGFSYVTASLVSTMFLLYGQSSLVSKHRKLSGIQYPRLYAEKAEMEANPAAHLFNCVQRAHQNTLENVTQMYIMTVVLGLTHPKLAASALAAWTASRVLYTMGYATGEPKKRNSALSMPLYGFAFFTLFFGSMYSSYTLVAAGV</sequence>
<name>A0A8H6S4M3_9AGAR</name>
<dbReference type="EMBL" id="JACAZF010000011">
    <property type="protein sequence ID" value="KAF7292819.1"/>
    <property type="molecule type" value="Genomic_DNA"/>
</dbReference>
<dbReference type="GO" id="GO:0004364">
    <property type="term" value="F:glutathione transferase activity"/>
    <property type="evidence" value="ECO:0007669"/>
    <property type="project" value="TreeGrafter"/>
</dbReference>
<keyword evidence="7" id="KW-1185">Reference proteome</keyword>
<evidence type="ECO:0000256" key="3">
    <source>
        <dbReference type="ARBA" id="ARBA00022989"/>
    </source>
</evidence>
<dbReference type="SUPFAM" id="SSF161084">
    <property type="entry name" value="MAPEG domain-like"/>
    <property type="match status" value="1"/>
</dbReference>
<reference evidence="6" key="1">
    <citation type="submission" date="2020-05" db="EMBL/GenBank/DDBJ databases">
        <title>Mycena genomes resolve the evolution of fungal bioluminescence.</title>
        <authorList>
            <person name="Tsai I.J."/>
        </authorList>
    </citation>
    <scope>NUCLEOTIDE SEQUENCE</scope>
    <source>
        <strain evidence="6">171206Taipei</strain>
    </source>
</reference>
<accession>A0A8H6S4M3</accession>